<dbReference type="OrthoDB" id="9762795at2"/>
<accession>D6XX47</accession>
<dbReference type="InterPro" id="IPR001567">
    <property type="entry name" value="Pept_M3A_M3B_dom"/>
</dbReference>
<evidence type="ECO:0000259" key="7">
    <source>
        <dbReference type="Pfam" id="PF01432"/>
    </source>
</evidence>
<keyword evidence="3 6" id="KW-0378">Hydrolase</keyword>
<organism evidence="8 9">
    <name type="scientific">Bacillus selenitireducens (strain ATCC 700615 / DSM 15326 / MLS10)</name>
    <dbReference type="NCBI Taxonomy" id="439292"/>
    <lineage>
        <taxon>Bacteria</taxon>
        <taxon>Bacillati</taxon>
        <taxon>Bacillota</taxon>
        <taxon>Bacilli</taxon>
        <taxon>Bacillales</taxon>
        <taxon>Bacillaceae</taxon>
        <taxon>Salisediminibacterium</taxon>
    </lineage>
</organism>
<dbReference type="CDD" id="cd09606">
    <property type="entry name" value="M3B_PepF"/>
    <property type="match status" value="1"/>
</dbReference>
<dbReference type="Pfam" id="PF01432">
    <property type="entry name" value="Peptidase_M3"/>
    <property type="match status" value="1"/>
</dbReference>
<dbReference type="HOGENOM" id="CLU_030403_3_0_9"/>
<feature type="domain" description="Peptidase M3A/M3B catalytic" evidence="7">
    <location>
        <begin position="165"/>
        <end position="546"/>
    </location>
</feature>
<sequence>MSRFYQETLPFDHPEDIEQQLIRLLTRDIDSAADLEQWLKDQTVLYDQLEEGMTGHYIDFQCQSDSEEARKTFEHDQTIIEPLLKKYEAELDRKFLDSPFVKDLNSTDYERFIKTKENARALFRPENIALEVDENKLATDYFEHTGGLMVSWNGEELTLSELAVYLQDDNRDTRKDAFLASGAAFQSVQAELQAIMDDLLVIRQKKAEHADLDNYRDYMFKKYQRFDYTPNDCHTLAHAVKQHVTPLKEQIAREHQDNLGVDTYRPWDTKAVLPGLKPLKPFENRDGLVRTTHSIFNQLDPRFADLLDAMDKGGMLDLTTRKGKAPGGFCAPLPVSGLSFIFMNAANTQDDMITLLHEMGHCIHNDMKKDIPLAVYKDTPMESSELASMTMELFTMDQWDKFYDDPEDLRRARKEHLEGIIQFLPMGVAVDQFQHWMYENPTHTAEERNQKFRELQIAFNGEVVDWSGYESYAESSWLRILHIFEVPFYFIEYVIAQLGALQMFKQYRENPEAALENYKKALAMGAKGSLFEVYEAAGISFDFSASKIEELMTFLQEELQKVS</sequence>
<dbReference type="GO" id="GO:0046872">
    <property type="term" value="F:metal ion binding"/>
    <property type="evidence" value="ECO:0007669"/>
    <property type="project" value="UniProtKB-UniRule"/>
</dbReference>
<proteinExistence type="inferred from homology"/>
<comment type="similarity">
    <text evidence="6">Belongs to the peptidase M3 family.</text>
</comment>
<dbReference type="PANTHER" id="PTHR11804">
    <property type="entry name" value="PROTEASE M3 THIMET OLIGOPEPTIDASE-RELATED"/>
    <property type="match status" value="1"/>
</dbReference>
<evidence type="ECO:0000313" key="9">
    <source>
        <dbReference type="Proteomes" id="UP000000271"/>
    </source>
</evidence>
<dbReference type="Proteomes" id="UP000000271">
    <property type="component" value="Chromosome"/>
</dbReference>
<dbReference type="PANTHER" id="PTHR11804:SF48">
    <property type="entry name" value="PUTATIVE-RELATED"/>
    <property type="match status" value="1"/>
</dbReference>
<keyword evidence="4 6" id="KW-0862">Zinc</keyword>
<dbReference type="EMBL" id="CP001791">
    <property type="protein sequence ID" value="ADI00024.1"/>
    <property type="molecule type" value="Genomic_DNA"/>
</dbReference>
<dbReference type="STRING" id="439292.Bsel_2522"/>
<dbReference type="InterPro" id="IPR045090">
    <property type="entry name" value="Pept_M3A_M3B"/>
</dbReference>
<keyword evidence="9" id="KW-1185">Reference proteome</keyword>
<keyword evidence="1 6" id="KW-0645">Protease</keyword>
<reference evidence="8" key="1">
    <citation type="submission" date="2009-10" db="EMBL/GenBank/DDBJ databases">
        <title>Complete sequence of Bacillus selenitireducens MLS10.</title>
        <authorList>
            <consortium name="US DOE Joint Genome Institute"/>
            <person name="Lucas S."/>
            <person name="Copeland A."/>
            <person name="Lapidus A."/>
            <person name="Glavina del Rio T."/>
            <person name="Dalin E."/>
            <person name="Tice H."/>
            <person name="Bruce D."/>
            <person name="Goodwin L."/>
            <person name="Pitluck S."/>
            <person name="Sims D."/>
            <person name="Brettin T."/>
            <person name="Detter J.C."/>
            <person name="Han C."/>
            <person name="Larimer F."/>
            <person name="Land M."/>
            <person name="Hauser L."/>
            <person name="Kyrpides N."/>
            <person name="Ovchinnikova G."/>
            <person name="Stolz J."/>
        </authorList>
    </citation>
    <scope>NUCLEOTIDE SEQUENCE [LARGE SCALE GENOMIC DNA]</scope>
    <source>
        <strain evidence="8">MLS10</strain>
    </source>
</reference>
<dbReference type="Gene3D" id="1.10.1370.30">
    <property type="match status" value="1"/>
</dbReference>
<dbReference type="NCBIfam" id="TIGR02289">
    <property type="entry name" value="M3_not_pepF"/>
    <property type="match status" value="1"/>
</dbReference>
<dbReference type="eggNOG" id="COG1164">
    <property type="taxonomic scope" value="Bacteria"/>
</dbReference>
<dbReference type="GO" id="GO:0006508">
    <property type="term" value="P:proteolysis"/>
    <property type="evidence" value="ECO:0007669"/>
    <property type="project" value="UniProtKB-KW"/>
</dbReference>
<comment type="cofactor">
    <cofactor evidence="6">
        <name>Zn(2+)</name>
        <dbReference type="ChEBI" id="CHEBI:29105"/>
    </cofactor>
    <text evidence="6">Binds 1 zinc ion.</text>
</comment>
<evidence type="ECO:0000256" key="5">
    <source>
        <dbReference type="ARBA" id="ARBA00023049"/>
    </source>
</evidence>
<dbReference type="KEGG" id="bse:Bsel_2522"/>
<evidence type="ECO:0000256" key="3">
    <source>
        <dbReference type="ARBA" id="ARBA00022801"/>
    </source>
</evidence>
<gene>
    <name evidence="8" type="ordered locus">Bsel_2522</name>
</gene>
<dbReference type="GO" id="GO:0004222">
    <property type="term" value="F:metalloendopeptidase activity"/>
    <property type="evidence" value="ECO:0007669"/>
    <property type="project" value="InterPro"/>
</dbReference>
<dbReference type="AlphaFoldDB" id="D6XX47"/>
<dbReference type="InterPro" id="IPR011976">
    <property type="entry name" value="Pept_M3B_oligopep-rel"/>
</dbReference>
<keyword evidence="5 6" id="KW-0482">Metalloprotease</keyword>
<evidence type="ECO:0000256" key="2">
    <source>
        <dbReference type="ARBA" id="ARBA00022723"/>
    </source>
</evidence>
<evidence type="ECO:0000256" key="4">
    <source>
        <dbReference type="ARBA" id="ARBA00022833"/>
    </source>
</evidence>
<dbReference type="SUPFAM" id="SSF55486">
    <property type="entry name" value="Metalloproteases ('zincins'), catalytic domain"/>
    <property type="match status" value="1"/>
</dbReference>
<keyword evidence="2 6" id="KW-0479">Metal-binding</keyword>
<evidence type="ECO:0000256" key="6">
    <source>
        <dbReference type="RuleBase" id="RU003435"/>
    </source>
</evidence>
<dbReference type="RefSeq" id="WP_013173445.1">
    <property type="nucleotide sequence ID" value="NC_014219.1"/>
</dbReference>
<name>D6XX47_BACIE</name>
<protein>
    <submittedName>
        <fullName evidence="8">Oligoendopeptidase, M3 family</fullName>
    </submittedName>
</protein>
<evidence type="ECO:0000313" key="8">
    <source>
        <dbReference type="EMBL" id="ADI00024.1"/>
    </source>
</evidence>
<evidence type="ECO:0000256" key="1">
    <source>
        <dbReference type="ARBA" id="ARBA00022670"/>
    </source>
</evidence>
<dbReference type="GO" id="GO:0006518">
    <property type="term" value="P:peptide metabolic process"/>
    <property type="evidence" value="ECO:0007669"/>
    <property type="project" value="TreeGrafter"/>
</dbReference>